<comment type="caution">
    <text evidence="2">The sequence shown here is derived from an EMBL/GenBank/DDBJ whole genome shotgun (WGS) entry which is preliminary data.</text>
</comment>
<dbReference type="AlphaFoldDB" id="A0A927U4W5"/>
<dbReference type="SUPFAM" id="SSF56399">
    <property type="entry name" value="ADP-ribosylation"/>
    <property type="match status" value="1"/>
</dbReference>
<feature type="coiled-coil region" evidence="1">
    <location>
        <begin position="459"/>
        <end position="486"/>
    </location>
</feature>
<reference evidence="2" key="1">
    <citation type="submission" date="2019-04" db="EMBL/GenBank/DDBJ databases">
        <title>Evolution of Biomass-Degrading Anaerobic Consortia Revealed by Metagenomics.</title>
        <authorList>
            <person name="Peng X."/>
        </authorList>
    </citation>
    <scope>NUCLEOTIDE SEQUENCE</scope>
    <source>
        <strain evidence="2">SIG311</strain>
    </source>
</reference>
<protein>
    <recommendedName>
        <fullName evidence="4">ADP ribosyltransferase domain-containing protein</fullName>
    </recommendedName>
</protein>
<dbReference type="Proteomes" id="UP000766246">
    <property type="component" value="Unassembled WGS sequence"/>
</dbReference>
<evidence type="ECO:0008006" key="4">
    <source>
        <dbReference type="Google" id="ProtNLM"/>
    </source>
</evidence>
<proteinExistence type="predicted"/>
<name>A0A927U4W5_9FIRM</name>
<feature type="coiled-coil region" evidence="1">
    <location>
        <begin position="300"/>
        <end position="343"/>
    </location>
</feature>
<evidence type="ECO:0000313" key="2">
    <source>
        <dbReference type="EMBL" id="MBE5918249.1"/>
    </source>
</evidence>
<organism evidence="2 3">
    <name type="scientific">Pseudobutyrivibrio ruminis</name>
    <dbReference type="NCBI Taxonomy" id="46206"/>
    <lineage>
        <taxon>Bacteria</taxon>
        <taxon>Bacillati</taxon>
        <taxon>Bacillota</taxon>
        <taxon>Clostridia</taxon>
        <taxon>Lachnospirales</taxon>
        <taxon>Lachnospiraceae</taxon>
        <taxon>Pseudobutyrivibrio</taxon>
    </lineage>
</organism>
<accession>A0A927U4W5</accession>
<sequence length="648" mass="75421">MDEFEQLQIEKEQSSLKKSNIQEQTQIMSGSMRQPLNMQQDMLLDANHIQVEKNLQQLEDEVNLELLTDAQREKNIEKAYEAHKKGTKLNTLDKKGKRAKSMKKKVEYRKKAKAFKLPKPTNLGKLIDEAGFIDPASVVNEARTLESIIKSLKIKDDEAFSSNLESNFKMFNWLDRVKAVYCKAVSVKIIRDLNVKDSKRIRTVIAMGEQVRKYMIAQQQLMQNPYYTMLAKKDVAGLSNEELVKKANAVKAVNPTLAEYYLKVLEVRNSGFERAKGMSVAYKNASKLVDKNKDNIDVLLESGKTKLQQYRKERIKKKNEKKFAERVKKAEEAKRKREEKEKDPEFQEIKKQFADEYRPKYKMVEESNRKLENLDPEISEYKILNSYDLWEQIQKNPANDMNTDEYEQIYGNNFQYLGTRSDSAYVKTGNAFILNMYIRNREEGLLEKRKWYARFIPDEMEIEKRLEEWEDEIQDTIALLKQNTKRDSIPQKCRLFRMCGDYVLKNLGLDTEKYLKNNKQELVNQLNKLQGMTFKEKNFSSTAYRGDGDYDGVLKQPVMLTILCEKGQKCFITANQREAEIIFDKPEFEIVKAELADENHPKKIPLSSGSLVHNNYGIDFSSETNSEYTGGIHLVVRLKRSDGDDPNA</sequence>
<keyword evidence="1" id="KW-0175">Coiled coil</keyword>
<gene>
    <name evidence="2" type="ORF">E7272_00240</name>
</gene>
<evidence type="ECO:0000313" key="3">
    <source>
        <dbReference type="Proteomes" id="UP000766246"/>
    </source>
</evidence>
<evidence type="ECO:0000256" key="1">
    <source>
        <dbReference type="SAM" id="Coils"/>
    </source>
</evidence>
<dbReference type="EMBL" id="SVER01000001">
    <property type="protein sequence ID" value="MBE5918249.1"/>
    <property type="molecule type" value="Genomic_DNA"/>
</dbReference>